<evidence type="ECO:0000313" key="1">
    <source>
        <dbReference type="EMBL" id="KAH3725216.1"/>
    </source>
</evidence>
<reference evidence="2" key="1">
    <citation type="journal article" date="2019" name="bioRxiv">
        <title>The Genome of the Zebra Mussel, Dreissena polymorpha: A Resource for Invasive Species Research.</title>
        <authorList>
            <person name="McCartney M.A."/>
            <person name="Auch B."/>
            <person name="Kono T."/>
            <person name="Mallez S."/>
            <person name="Zhang Y."/>
            <person name="Obille A."/>
            <person name="Becker A."/>
            <person name="Abrahante J.E."/>
            <person name="Garbe J."/>
            <person name="Badalamenti J.P."/>
            <person name="Herman A."/>
            <person name="Mangelson H."/>
            <person name="Liachko I."/>
            <person name="Sullivan S."/>
            <person name="Sone E.D."/>
            <person name="Koren S."/>
            <person name="Silverstein K.A.T."/>
            <person name="Beckman K.B."/>
            <person name="Gohl D.M."/>
        </authorList>
    </citation>
    <scope>NUCLEOTIDE SEQUENCE</scope>
    <source>
        <strain evidence="2">Duluth1</strain>
        <tissue evidence="2">Whole animal</tissue>
    </source>
</reference>
<evidence type="ECO:0000313" key="3">
    <source>
        <dbReference type="Proteomes" id="UP000828390"/>
    </source>
</evidence>
<gene>
    <name evidence="1" type="ORF">DPMN_051051</name>
    <name evidence="2" type="ORF">DPMN_051163</name>
</gene>
<organism evidence="2 3">
    <name type="scientific">Dreissena polymorpha</name>
    <name type="common">Zebra mussel</name>
    <name type="synonym">Mytilus polymorpha</name>
    <dbReference type="NCBI Taxonomy" id="45954"/>
    <lineage>
        <taxon>Eukaryota</taxon>
        <taxon>Metazoa</taxon>
        <taxon>Spiralia</taxon>
        <taxon>Lophotrochozoa</taxon>
        <taxon>Mollusca</taxon>
        <taxon>Bivalvia</taxon>
        <taxon>Autobranchia</taxon>
        <taxon>Heteroconchia</taxon>
        <taxon>Euheterodonta</taxon>
        <taxon>Imparidentia</taxon>
        <taxon>Neoheterodontei</taxon>
        <taxon>Myida</taxon>
        <taxon>Dreissenoidea</taxon>
        <taxon>Dreissenidae</taxon>
        <taxon>Dreissena</taxon>
    </lineage>
</organism>
<dbReference type="AlphaFoldDB" id="A0A9D4CHD8"/>
<comment type="caution">
    <text evidence="2">The sequence shown here is derived from an EMBL/GenBank/DDBJ whole genome shotgun (WGS) entry which is preliminary data.</text>
</comment>
<evidence type="ECO:0000313" key="2">
    <source>
        <dbReference type="EMBL" id="KAH3725329.1"/>
    </source>
</evidence>
<keyword evidence="3" id="KW-1185">Reference proteome</keyword>
<proteinExistence type="predicted"/>
<dbReference type="EMBL" id="JAIWYP010000012">
    <property type="protein sequence ID" value="KAH3725216.1"/>
    <property type="molecule type" value="Genomic_DNA"/>
</dbReference>
<sequence length="54" mass="6356">MFNRCLFRDNNNSKFGRLLLELPLDFNGGKQLLGNSRECRRDHKLMQSSDNEKV</sequence>
<protein>
    <submittedName>
        <fullName evidence="2">Uncharacterized protein</fullName>
    </submittedName>
</protein>
<dbReference type="EMBL" id="JAIWYP010000012">
    <property type="protein sequence ID" value="KAH3725329.1"/>
    <property type="molecule type" value="Genomic_DNA"/>
</dbReference>
<reference evidence="2" key="2">
    <citation type="submission" date="2020-11" db="EMBL/GenBank/DDBJ databases">
        <authorList>
            <person name="McCartney M.A."/>
            <person name="Auch B."/>
            <person name="Kono T."/>
            <person name="Mallez S."/>
            <person name="Becker A."/>
            <person name="Gohl D.M."/>
            <person name="Silverstein K.A.T."/>
            <person name="Koren S."/>
            <person name="Bechman K.B."/>
            <person name="Herman A."/>
            <person name="Abrahante J.E."/>
            <person name="Garbe J."/>
        </authorList>
    </citation>
    <scope>NUCLEOTIDE SEQUENCE</scope>
    <source>
        <strain evidence="2">Duluth1</strain>
        <tissue evidence="2">Whole animal</tissue>
    </source>
</reference>
<accession>A0A9D4CHD8</accession>
<name>A0A9D4CHD8_DREPO</name>
<dbReference type="Proteomes" id="UP000828390">
    <property type="component" value="Unassembled WGS sequence"/>
</dbReference>